<dbReference type="EMBL" id="JAUMVS010000230">
    <property type="protein sequence ID" value="MDO4842598.1"/>
    <property type="molecule type" value="Genomic_DNA"/>
</dbReference>
<feature type="region of interest" description="Disordered" evidence="1">
    <location>
        <begin position="1"/>
        <end position="20"/>
    </location>
</feature>
<dbReference type="GO" id="GO:0006355">
    <property type="term" value="P:regulation of DNA-templated transcription"/>
    <property type="evidence" value="ECO:0007669"/>
    <property type="project" value="InterPro"/>
</dbReference>
<dbReference type="InterPro" id="IPR053842">
    <property type="entry name" value="NikA-like"/>
</dbReference>
<gene>
    <name evidence="2" type="ORF">Q3982_08000</name>
</gene>
<evidence type="ECO:0000256" key="1">
    <source>
        <dbReference type="SAM" id="MobiDB-lite"/>
    </source>
</evidence>
<dbReference type="AlphaFoldDB" id="A0AA43RIU2"/>
<comment type="caution">
    <text evidence="2">The sequence shown here is derived from an EMBL/GenBank/DDBJ whole genome shotgun (WGS) entry which is preliminary data.</text>
</comment>
<sequence>MSEAKRQANAAYQKRQDALTIRPSKEEGARIRAAAAAAGLSVQRYILDILRQHLPEGPENVEKRE</sequence>
<protein>
    <submittedName>
        <fullName evidence="2">Uncharacterized protein</fullName>
    </submittedName>
</protein>
<dbReference type="InterPro" id="IPR010985">
    <property type="entry name" value="Ribbon_hlx_hlx"/>
</dbReference>
<accession>A0AA43RIU2</accession>
<evidence type="ECO:0000313" key="2">
    <source>
        <dbReference type="EMBL" id="MDO4842598.1"/>
    </source>
</evidence>
<dbReference type="Pfam" id="PF21983">
    <property type="entry name" value="NikA-like"/>
    <property type="match status" value="1"/>
</dbReference>
<evidence type="ECO:0000313" key="3">
    <source>
        <dbReference type="Proteomes" id="UP001168575"/>
    </source>
</evidence>
<name>A0AA43RIU2_9ACTN</name>
<dbReference type="SUPFAM" id="SSF47598">
    <property type="entry name" value="Ribbon-helix-helix"/>
    <property type="match status" value="1"/>
</dbReference>
<dbReference type="Proteomes" id="UP001168575">
    <property type="component" value="Unassembled WGS sequence"/>
</dbReference>
<keyword evidence="3" id="KW-1185">Reference proteome</keyword>
<reference evidence="2" key="1">
    <citation type="submission" date="2023-07" db="EMBL/GenBank/DDBJ databases">
        <title>Between Cages and Wild: Unraveling the Impact of Captivity on Animal Microbiomes and Antimicrobial Resistance.</title>
        <authorList>
            <person name="Schmartz G.P."/>
            <person name="Rehner J."/>
            <person name="Schuff M.J."/>
            <person name="Becker S.L."/>
            <person name="Kravczyk M."/>
            <person name="Gurevich A."/>
            <person name="Francke R."/>
            <person name="Mueller R."/>
            <person name="Keller V."/>
            <person name="Keller A."/>
        </authorList>
    </citation>
    <scope>NUCLEOTIDE SEQUENCE</scope>
    <source>
        <strain evidence="2">S12M_St_49</strain>
    </source>
</reference>
<organism evidence="2 3">
    <name type="scientific">Phoenicibacter congonensis</name>
    <dbReference type="NCBI Taxonomy" id="1944646"/>
    <lineage>
        <taxon>Bacteria</taxon>
        <taxon>Bacillati</taxon>
        <taxon>Actinomycetota</taxon>
        <taxon>Coriobacteriia</taxon>
        <taxon>Eggerthellales</taxon>
        <taxon>Eggerthellaceae</taxon>
        <taxon>Phoenicibacter</taxon>
    </lineage>
</organism>
<proteinExistence type="predicted"/>